<proteinExistence type="predicted"/>
<dbReference type="InterPro" id="IPR011330">
    <property type="entry name" value="Glyco_hydro/deAcase_b/a-brl"/>
</dbReference>
<dbReference type="Proteomes" id="UP000231025">
    <property type="component" value="Unassembled WGS sequence"/>
</dbReference>
<protein>
    <recommendedName>
        <fullName evidence="1">NodB homology domain-containing protein</fullName>
    </recommendedName>
</protein>
<dbReference type="Gene3D" id="3.20.20.370">
    <property type="entry name" value="Glycoside hydrolase/deacetylase"/>
    <property type="match status" value="1"/>
</dbReference>
<dbReference type="SUPFAM" id="SSF88713">
    <property type="entry name" value="Glycoside hydrolase/deacetylase"/>
    <property type="match status" value="1"/>
</dbReference>
<comment type="caution">
    <text evidence="2">The sequence shown here is derived from an EMBL/GenBank/DDBJ whole genome shotgun (WGS) entry which is preliminary data.</text>
</comment>
<dbReference type="AlphaFoldDB" id="A0A2G9Y7T4"/>
<dbReference type="InterPro" id="IPR002509">
    <property type="entry name" value="NODB_dom"/>
</dbReference>
<accession>A0A2G9Y7T4</accession>
<evidence type="ECO:0000313" key="3">
    <source>
        <dbReference type="Proteomes" id="UP000231025"/>
    </source>
</evidence>
<feature type="domain" description="NodB homology" evidence="1">
    <location>
        <begin position="153"/>
        <end position="275"/>
    </location>
</feature>
<name>A0A2G9Y7T4_9BACT</name>
<evidence type="ECO:0000313" key="2">
    <source>
        <dbReference type="EMBL" id="PIP15277.1"/>
    </source>
</evidence>
<reference evidence="2 3" key="1">
    <citation type="submission" date="2017-09" db="EMBL/GenBank/DDBJ databases">
        <title>Depth-based differentiation of microbial function through sediment-hosted aquifers and enrichment of novel symbionts in the deep terrestrial subsurface.</title>
        <authorList>
            <person name="Probst A.J."/>
            <person name="Ladd B."/>
            <person name="Jarett J.K."/>
            <person name="Geller-Mcgrath D.E."/>
            <person name="Sieber C.M."/>
            <person name="Emerson J.B."/>
            <person name="Anantharaman K."/>
            <person name="Thomas B.C."/>
            <person name="Malmstrom R."/>
            <person name="Stieglmeier M."/>
            <person name="Klingl A."/>
            <person name="Woyke T."/>
            <person name="Ryan C.M."/>
            <person name="Banfield J.F."/>
        </authorList>
    </citation>
    <scope>NUCLEOTIDE SEQUENCE [LARGE SCALE GENOMIC DNA]</scope>
    <source>
        <strain evidence="2">CG23_combo_of_CG06-09_8_20_14_all_35_49</strain>
    </source>
</reference>
<dbReference type="Pfam" id="PF01522">
    <property type="entry name" value="Polysacc_deac_1"/>
    <property type="match status" value="1"/>
</dbReference>
<dbReference type="GO" id="GO:0016810">
    <property type="term" value="F:hydrolase activity, acting on carbon-nitrogen (but not peptide) bonds"/>
    <property type="evidence" value="ECO:0007669"/>
    <property type="project" value="InterPro"/>
</dbReference>
<sequence>MKLYISLFGKKERVLGWLELFEQEKLSFKYKGEILKDFSSVNILVGLEFPTNIKNLKSDKKVFILESLYTSKTEKKSKVNKTPKLLIEQKGNFLIIPKNISSLLTKNRHDRSKILDILRNVLIRAFELIKFPYIHIWYYPQPCKTIFLFRQDVDYVDEKRVENLIDITSKFNIKGTYFVNISGEEEFDEKIGHLKLLKPTTPDRKGALFKLLDQSNEIANHGYWHWVFKDFKNNSQNIKKCSWYLYDLLNVRAKGFASPGAEWNRSLAKAIEQNKLLYSSNGLSDGGLPYYPYLNGQKTKTLEIPFYFFCDASFDQTNFQELHKVLRDYYLSLIGKNTNRSDPIAILGHPHLTGKFAKGFYLSIFQKIKKLGIPNFTIEEFTCWWKKREKLEIFCQKSGNKLTIESNKSDVLLEVIYKRSRTILKTNKENKVVFYL</sequence>
<organism evidence="2 3">
    <name type="scientific">Candidatus Roizmanbacteria bacterium CG23_combo_of_CG06-09_8_20_14_all_35_49</name>
    <dbReference type="NCBI Taxonomy" id="1974863"/>
    <lineage>
        <taxon>Bacteria</taxon>
        <taxon>Candidatus Roizmaniibacteriota</taxon>
    </lineage>
</organism>
<gene>
    <name evidence="2" type="ORF">COX47_00615</name>
</gene>
<dbReference type="EMBL" id="PCRE01000010">
    <property type="protein sequence ID" value="PIP15277.1"/>
    <property type="molecule type" value="Genomic_DNA"/>
</dbReference>
<dbReference type="GO" id="GO:0005975">
    <property type="term" value="P:carbohydrate metabolic process"/>
    <property type="evidence" value="ECO:0007669"/>
    <property type="project" value="InterPro"/>
</dbReference>
<evidence type="ECO:0000259" key="1">
    <source>
        <dbReference type="Pfam" id="PF01522"/>
    </source>
</evidence>